<gene>
    <name evidence="5" type="ORF">CVV26_02835</name>
</gene>
<dbReference type="GO" id="GO:0005840">
    <property type="term" value="C:ribosome"/>
    <property type="evidence" value="ECO:0007669"/>
    <property type="project" value="UniProtKB-KW"/>
</dbReference>
<reference evidence="5 6" key="1">
    <citation type="journal article" date="2017" name="ISME J.">
        <title>Potential for microbial H2 and metal transformations associated with novel bacteria and archaea in deep terrestrial subsurface sediments.</title>
        <authorList>
            <person name="Hernsdorf A.W."/>
            <person name="Amano Y."/>
            <person name="Miyakawa K."/>
            <person name="Ise K."/>
            <person name="Suzuki Y."/>
            <person name="Anantharaman K."/>
            <person name="Probst A."/>
            <person name="Burstein D."/>
            <person name="Thomas B.C."/>
            <person name="Banfield J.F."/>
        </authorList>
    </citation>
    <scope>NUCLEOTIDE SEQUENCE [LARGE SCALE GENOMIC DNA]</scope>
    <source>
        <strain evidence="5">HGW-Kuenenbacteria-1</strain>
    </source>
</reference>
<dbReference type="AlphaFoldDB" id="A0A2N1UMX2"/>
<evidence type="ECO:0000313" key="5">
    <source>
        <dbReference type="EMBL" id="PKL72137.1"/>
    </source>
</evidence>
<keyword evidence="3" id="KW-0687">Ribonucleoprotein</keyword>
<comment type="similarity">
    <text evidence="1">Belongs to the bacterial ribosomal protein bS21 family.</text>
</comment>
<dbReference type="GO" id="GO:0006412">
    <property type="term" value="P:translation"/>
    <property type="evidence" value="ECO:0007669"/>
    <property type="project" value="InterPro"/>
</dbReference>
<evidence type="ECO:0000256" key="3">
    <source>
        <dbReference type="ARBA" id="ARBA00023274"/>
    </source>
</evidence>
<dbReference type="GO" id="GO:1990904">
    <property type="term" value="C:ribonucleoprotein complex"/>
    <property type="evidence" value="ECO:0007669"/>
    <property type="project" value="UniProtKB-KW"/>
</dbReference>
<dbReference type="Proteomes" id="UP000233414">
    <property type="component" value="Unassembled WGS sequence"/>
</dbReference>
<evidence type="ECO:0000313" key="6">
    <source>
        <dbReference type="Proteomes" id="UP000233414"/>
    </source>
</evidence>
<keyword evidence="2" id="KW-0689">Ribosomal protein</keyword>
<dbReference type="Pfam" id="PF01165">
    <property type="entry name" value="Ribosomal_S21"/>
    <property type="match status" value="1"/>
</dbReference>
<protein>
    <recommendedName>
        <fullName evidence="4">Small ribosomal subunit protein bS21</fullName>
    </recommendedName>
</protein>
<organism evidence="5 6">
    <name type="scientific">Candidatus Kuenenbacteria bacterium HGW-Kuenenbacteria-1</name>
    <dbReference type="NCBI Taxonomy" id="2013812"/>
    <lineage>
        <taxon>Bacteria</taxon>
        <taxon>Candidatus Kueneniibacteriota</taxon>
    </lineage>
</organism>
<evidence type="ECO:0000256" key="4">
    <source>
        <dbReference type="ARBA" id="ARBA00035135"/>
    </source>
</evidence>
<evidence type="ECO:0000256" key="1">
    <source>
        <dbReference type="ARBA" id="ARBA00006640"/>
    </source>
</evidence>
<dbReference type="EMBL" id="PGYQ01000015">
    <property type="protein sequence ID" value="PKL72137.1"/>
    <property type="molecule type" value="Genomic_DNA"/>
</dbReference>
<comment type="caution">
    <text evidence="5">The sequence shown here is derived from an EMBL/GenBank/DDBJ whole genome shotgun (WGS) entry which is preliminary data.</text>
</comment>
<dbReference type="InterPro" id="IPR001911">
    <property type="entry name" value="Ribosomal_bS21"/>
</dbReference>
<proteinExistence type="inferred from homology"/>
<accession>A0A2N1UMX2</accession>
<evidence type="ECO:0000256" key="2">
    <source>
        <dbReference type="ARBA" id="ARBA00022980"/>
    </source>
</evidence>
<sequence length="85" mass="10129">MAVEVKKKKGESPESLLRRFTKQVQQSGLVLQVRKTRYLEVSQSREELKKSARRRSGLREKREYLKKIGKIDDFVDSFGRKKFKR</sequence>
<dbReference type="GO" id="GO:0003735">
    <property type="term" value="F:structural constituent of ribosome"/>
    <property type="evidence" value="ECO:0007669"/>
    <property type="project" value="InterPro"/>
</dbReference>
<name>A0A2N1UMX2_9BACT</name>